<name>A0A927B5Q4_9BACT</name>
<dbReference type="RefSeq" id="WP_191041338.1">
    <property type="nucleotide sequence ID" value="NZ_JACXAA010000009.1"/>
</dbReference>
<evidence type="ECO:0000313" key="2">
    <source>
        <dbReference type="Proteomes" id="UP000653797"/>
    </source>
</evidence>
<dbReference type="EMBL" id="JACXAA010000009">
    <property type="protein sequence ID" value="MBD2755717.1"/>
    <property type="molecule type" value="Genomic_DNA"/>
</dbReference>
<comment type="caution">
    <text evidence="1">The sequence shown here is derived from an EMBL/GenBank/DDBJ whole genome shotgun (WGS) entry which is preliminary data.</text>
</comment>
<gene>
    <name evidence="1" type="ORF">IC230_22630</name>
</gene>
<protein>
    <submittedName>
        <fullName evidence="1">Uncharacterized protein</fullName>
    </submittedName>
</protein>
<sequence length="51" mass="5744">MQKLIFQRFTARIDLFEGKAGYNESVDSVLTEANHEEPPSLFPLKGFSKVG</sequence>
<dbReference type="AlphaFoldDB" id="A0A927B5Q4"/>
<proteinExistence type="predicted"/>
<evidence type="ECO:0000313" key="1">
    <source>
        <dbReference type="EMBL" id="MBD2755717.1"/>
    </source>
</evidence>
<accession>A0A927B5Q4</accession>
<dbReference type="Proteomes" id="UP000653797">
    <property type="component" value="Unassembled WGS sequence"/>
</dbReference>
<organism evidence="1 2">
    <name type="scientific">Spirosoma validum</name>
    <dbReference type="NCBI Taxonomy" id="2771355"/>
    <lineage>
        <taxon>Bacteria</taxon>
        <taxon>Pseudomonadati</taxon>
        <taxon>Bacteroidota</taxon>
        <taxon>Cytophagia</taxon>
        <taxon>Cytophagales</taxon>
        <taxon>Cytophagaceae</taxon>
        <taxon>Spirosoma</taxon>
    </lineage>
</organism>
<reference evidence="1" key="1">
    <citation type="submission" date="2020-09" db="EMBL/GenBank/DDBJ databases">
        <authorList>
            <person name="Kim M.K."/>
        </authorList>
    </citation>
    <scope>NUCLEOTIDE SEQUENCE</scope>
    <source>
        <strain evidence="1">BT704</strain>
    </source>
</reference>
<keyword evidence="2" id="KW-1185">Reference proteome</keyword>